<feature type="compositionally biased region" description="Basic and acidic residues" evidence="1">
    <location>
        <begin position="95"/>
        <end position="107"/>
    </location>
</feature>
<dbReference type="AlphaFoldDB" id="A0A0E1VRA2"/>
<reference evidence="2" key="1">
    <citation type="submission" date="2009-05" db="EMBL/GenBank/DDBJ databases">
        <authorList>
            <person name="Harkins D.M."/>
            <person name="DeShazer D."/>
            <person name="Woods D.E."/>
            <person name="Brinkac L.M."/>
            <person name="Brown K.A."/>
            <person name="Hung G.C."/>
            <person name="Tuanyok A."/>
            <person name="Zhang B."/>
            <person name="Nierman W.C."/>
        </authorList>
    </citation>
    <scope>NUCLEOTIDE SEQUENCE [LARGE SCALE GENOMIC DNA]</scope>
    <source>
        <strain evidence="2">1710a</strain>
    </source>
</reference>
<dbReference type="HOGENOM" id="CLU_2314910_0_0_4"/>
<gene>
    <name evidence="2" type="ORF">BURPS1710A_A1175</name>
</gene>
<evidence type="ECO:0000313" key="2">
    <source>
        <dbReference type="EMBL" id="EET03353.1"/>
    </source>
</evidence>
<proteinExistence type="predicted"/>
<name>A0A0E1VRA2_BURPE</name>
<feature type="region of interest" description="Disordered" evidence="1">
    <location>
        <begin position="1"/>
        <end position="21"/>
    </location>
</feature>
<feature type="compositionally biased region" description="Polar residues" evidence="1">
    <location>
        <begin position="46"/>
        <end position="61"/>
    </location>
</feature>
<organism evidence="2">
    <name type="scientific">Burkholderia pseudomallei 1710a</name>
    <dbReference type="NCBI Taxonomy" id="320371"/>
    <lineage>
        <taxon>Bacteria</taxon>
        <taxon>Pseudomonadati</taxon>
        <taxon>Pseudomonadota</taxon>
        <taxon>Betaproteobacteria</taxon>
        <taxon>Burkholderiales</taxon>
        <taxon>Burkholderiaceae</taxon>
        <taxon>Burkholderia</taxon>
        <taxon>pseudomallei group</taxon>
    </lineage>
</organism>
<feature type="region of interest" description="Disordered" evidence="1">
    <location>
        <begin position="39"/>
        <end position="107"/>
    </location>
</feature>
<protein>
    <submittedName>
        <fullName evidence="2">Voltage-dependent P/Q-type calcium channel alpha-1A subunit</fullName>
    </submittedName>
</protein>
<evidence type="ECO:0000256" key="1">
    <source>
        <dbReference type="SAM" id="MobiDB-lite"/>
    </source>
</evidence>
<sequence>MSNDAPDDMPPAPCHVGKSRRQFASAIRSTLCFPTPMLDEPANHLPATNRTAPPPVGNTSLPAPPRALSNRLTGGTPANGAEAPCARSLDGPLGDVRDRSLSATESR</sequence>
<accession>A0A0E1VRA2</accession>
<dbReference type="EMBL" id="CM000833">
    <property type="protein sequence ID" value="EET03353.1"/>
    <property type="molecule type" value="Genomic_DNA"/>
</dbReference>
<dbReference type="Proteomes" id="UP000001812">
    <property type="component" value="Chromosome II"/>
</dbReference>